<feature type="region of interest" description="Disordered" evidence="1">
    <location>
        <begin position="1"/>
        <end position="28"/>
    </location>
</feature>
<sequence length="61" mass="6915">MMRGSSQLSRHRWTILDPGDRNDNRTTRGPWRLRAGWWILAALVFGIAIWALLIGLGASLL</sequence>
<evidence type="ECO:0000256" key="1">
    <source>
        <dbReference type="SAM" id="MobiDB-lite"/>
    </source>
</evidence>
<dbReference type="EMBL" id="FNYD01000001">
    <property type="protein sequence ID" value="SEI47228.1"/>
    <property type="molecule type" value="Genomic_DNA"/>
</dbReference>
<name>A0A1H6QTV3_9RHOB</name>
<evidence type="ECO:0000313" key="4">
    <source>
        <dbReference type="Proteomes" id="UP000199379"/>
    </source>
</evidence>
<keyword evidence="2" id="KW-0472">Membrane</keyword>
<dbReference type="Proteomes" id="UP000199379">
    <property type="component" value="Unassembled WGS sequence"/>
</dbReference>
<dbReference type="STRING" id="1227549.SAMN05444007_101300"/>
<keyword evidence="2" id="KW-0812">Transmembrane</keyword>
<accession>A0A1H6QTV3</accession>
<organism evidence="3 4">
    <name type="scientific">Cribrihabitans marinus</name>
    <dbReference type="NCBI Taxonomy" id="1227549"/>
    <lineage>
        <taxon>Bacteria</taxon>
        <taxon>Pseudomonadati</taxon>
        <taxon>Pseudomonadota</taxon>
        <taxon>Alphaproteobacteria</taxon>
        <taxon>Rhodobacterales</taxon>
        <taxon>Paracoccaceae</taxon>
        <taxon>Cribrihabitans</taxon>
    </lineage>
</organism>
<gene>
    <name evidence="3" type="ORF">SAMN05444007_101300</name>
</gene>
<keyword evidence="2" id="KW-1133">Transmembrane helix</keyword>
<feature type="transmembrane region" description="Helical" evidence="2">
    <location>
        <begin position="35"/>
        <end position="58"/>
    </location>
</feature>
<evidence type="ECO:0000313" key="3">
    <source>
        <dbReference type="EMBL" id="SEI47228.1"/>
    </source>
</evidence>
<dbReference type="AlphaFoldDB" id="A0A1H6QTV3"/>
<reference evidence="3 4" key="1">
    <citation type="submission" date="2016-10" db="EMBL/GenBank/DDBJ databases">
        <authorList>
            <person name="de Groot N.N."/>
        </authorList>
    </citation>
    <scope>NUCLEOTIDE SEQUENCE [LARGE SCALE GENOMIC DNA]</scope>
    <source>
        <strain evidence="3 4">DSM 29340</strain>
    </source>
</reference>
<protein>
    <submittedName>
        <fullName evidence="3">Uncharacterized protein</fullName>
    </submittedName>
</protein>
<keyword evidence="4" id="KW-1185">Reference proteome</keyword>
<proteinExistence type="predicted"/>
<evidence type="ECO:0000256" key="2">
    <source>
        <dbReference type="SAM" id="Phobius"/>
    </source>
</evidence>